<evidence type="ECO:0000313" key="1">
    <source>
        <dbReference type="EMBL" id="RWS29324.1"/>
    </source>
</evidence>
<keyword evidence="1" id="KW-0687">Ribonucleoprotein</keyword>
<reference evidence="1 2" key="1">
    <citation type="journal article" date="2018" name="Gigascience">
        <title>Genomes of trombidid mites reveal novel predicted allergens and laterally-transferred genes associated with secondary metabolism.</title>
        <authorList>
            <person name="Dong X."/>
            <person name="Chaisiri K."/>
            <person name="Xia D."/>
            <person name="Armstrong S.D."/>
            <person name="Fang Y."/>
            <person name="Donnelly M.J."/>
            <person name="Kadowaki T."/>
            <person name="McGarry J.W."/>
            <person name="Darby A.C."/>
            <person name="Makepeace B.L."/>
        </authorList>
    </citation>
    <scope>NUCLEOTIDE SEQUENCE [LARGE SCALE GENOMIC DNA]</scope>
    <source>
        <strain evidence="1">UoL-UT</strain>
    </source>
</reference>
<dbReference type="AlphaFoldDB" id="A0A443SP82"/>
<comment type="caution">
    <text evidence="1">The sequence shown here is derived from an EMBL/GenBank/DDBJ whole genome shotgun (WGS) entry which is preliminary data.</text>
</comment>
<dbReference type="Gene3D" id="2.40.50.100">
    <property type="match status" value="1"/>
</dbReference>
<dbReference type="GO" id="GO:0006412">
    <property type="term" value="P:translation"/>
    <property type="evidence" value="ECO:0007669"/>
    <property type="project" value="InterPro"/>
</dbReference>
<dbReference type="InterPro" id="IPR001684">
    <property type="entry name" value="Ribosomal_bL27"/>
</dbReference>
<protein>
    <submittedName>
        <fullName evidence="1">50S ribosomal protein L27-like protein</fullName>
    </submittedName>
</protein>
<organism evidence="1 2">
    <name type="scientific">Leptotrombidium deliense</name>
    <dbReference type="NCBI Taxonomy" id="299467"/>
    <lineage>
        <taxon>Eukaryota</taxon>
        <taxon>Metazoa</taxon>
        <taxon>Ecdysozoa</taxon>
        <taxon>Arthropoda</taxon>
        <taxon>Chelicerata</taxon>
        <taxon>Arachnida</taxon>
        <taxon>Acari</taxon>
        <taxon>Acariformes</taxon>
        <taxon>Trombidiformes</taxon>
        <taxon>Prostigmata</taxon>
        <taxon>Anystina</taxon>
        <taxon>Parasitengona</taxon>
        <taxon>Trombiculoidea</taxon>
        <taxon>Trombiculidae</taxon>
        <taxon>Leptotrombidium</taxon>
    </lineage>
</organism>
<gene>
    <name evidence="1" type="ORF">B4U80_00409</name>
</gene>
<name>A0A443SP82_9ACAR</name>
<dbReference type="SUPFAM" id="SSF110324">
    <property type="entry name" value="Ribosomal L27 protein-like"/>
    <property type="match status" value="1"/>
</dbReference>
<dbReference type="EMBL" id="NCKV01000964">
    <property type="protein sequence ID" value="RWS29324.1"/>
    <property type="molecule type" value="Genomic_DNA"/>
</dbReference>
<dbReference type="STRING" id="299467.A0A443SP82"/>
<evidence type="ECO:0000313" key="2">
    <source>
        <dbReference type="Proteomes" id="UP000288716"/>
    </source>
</evidence>
<proteinExistence type="predicted"/>
<dbReference type="Pfam" id="PF01016">
    <property type="entry name" value="Ribosomal_L27"/>
    <property type="match status" value="1"/>
</dbReference>
<dbReference type="Proteomes" id="UP000288716">
    <property type="component" value="Unassembled WGS sequence"/>
</dbReference>
<dbReference type="GO" id="GO:0005840">
    <property type="term" value="C:ribosome"/>
    <property type="evidence" value="ECO:0007669"/>
    <property type="project" value="UniProtKB-KW"/>
</dbReference>
<keyword evidence="2" id="KW-1185">Reference proteome</keyword>
<accession>A0A443SP82</accession>
<dbReference type="VEuPathDB" id="VectorBase:LDEU002715"/>
<sequence>MFGLQVHAGCEVMERDILAIQRRLDYHPGLNVGIDPRDLSLYSACDGTLLVTTEKFKPNKDHELVQKYYGDLKGNLFKKYVHVIPKQNELNFKLVDIV</sequence>
<dbReference type="GO" id="GO:0003735">
    <property type="term" value="F:structural constituent of ribosome"/>
    <property type="evidence" value="ECO:0007669"/>
    <property type="project" value="InterPro"/>
</dbReference>
<dbReference type="OrthoDB" id="1867012at2759"/>
<keyword evidence="1" id="KW-0689">Ribosomal protein</keyword>